<dbReference type="SUPFAM" id="SSF103473">
    <property type="entry name" value="MFS general substrate transporter"/>
    <property type="match status" value="1"/>
</dbReference>
<feature type="transmembrane region" description="Helical" evidence="7">
    <location>
        <begin position="301"/>
        <end position="321"/>
    </location>
</feature>
<keyword evidence="4 7" id="KW-1133">Transmembrane helix</keyword>
<evidence type="ECO:0000313" key="9">
    <source>
        <dbReference type="EMBL" id="KIM32935.1"/>
    </source>
</evidence>
<keyword evidence="10" id="KW-1185">Reference proteome</keyword>
<name>A0A0C3B7Z0_SERVB</name>
<feature type="transmembrane region" description="Helical" evidence="7">
    <location>
        <begin position="46"/>
        <end position="65"/>
    </location>
</feature>
<dbReference type="GO" id="GO:0005886">
    <property type="term" value="C:plasma membrane"/>
    <property type="evidence" value="ECO:0007669"/>
    <property type="project" value="TreeGrafter"/>
</dbReference>
<dbReference type="InterPro" id="IPR020846">
    <property type="entry name" value="MFS_dom"/>
</dbReference>
<accession>A0A0C3B7Z0</accession>
<reference evidence="10" key="2">
    <citation type="submission" date="2015-01" db="EMBL/GenBank/DDBJ databases">
        <title>Evolutionary Origins and Diversification of the Mycorrhizal Mutualists.</title>
        <authorList>
            <consortium name="DOE Joint Genome Institute"/>
            <consortium name="Mycorrhizal Genomics Consortium"/>
            <person name="Kohler A."/>
            <person name="Kuo A."/>
            <person name="Nagy L.G."/>
            <person name="Floudas D."/>
            <person name="Copeland A."/>
            <person name="Barry K.W."/>
            <person name="Cichocki N."/>
            <person name="Veneault-Fourrey C."/>
            <person name="LaButti K."/>
            <person name="Lindquist E.A."/>
            <person name="Lipzen A."/>
            <person name="Lundell T."/>
            <person name="Morin E."/>
            <person name="Murat C."/>
            <person name="Riley R."/>
            <person name="Ohm R."/>
            <person name="Sun H."/>
            <person name="Tunlid A."/>
            <person name="Henrissat B."/>
            <person name="Grigoriev I.V."/>
            <person name="Hibbett D.S."/>
            <person name="Martin F."/>
        </authorList>
    </citation>
    <scope>NUCLEOTIDE SEQUENCE [LARGE SCALE GENOMIC DNA]</scope>
    <source>
        <strain evidence="10">MAFF 305830</strain>
    </source>
</reference>
<protein>
    <recommendedName>
        <fullName evidence="8">Major facilitator superfamily (MFS) profile domain-containing protein</fullName>
    </recommendedName>
</protein>
<feature type="transmembrane region" description="Helical" evidence="7">
    <location>
        <begin position="156"/>
        <end position="176"/>
    </location>
</feature>
<feature type="transmembrane region" description="Helical" evidence="7">
    <location>
        <begin position="234"/>
        <end position="252"/>
    </location>
</feature>
<dbReference type="OrthoDB" id="2261376at2759"/>
<keyword evidence="3 7" id="KW-0812">Transmembrane</keyword>
<dbReference type="AlphaFoldDB" id="A0A0C3B7Z0"/>
<proteinExistence type="predicted"/>
<feature type="transmembrane region" description="Helical" evidence="7">
    <location>
        <begin position="333"/>
        <end position="356"/>
    </location>
</feature>
<dbReference type="EMBL" id="KN824279">
    <property type="protein sequence ID" value="KIM32935.1"/>
    <property type="molecule type" value="Genomic_DNA"/>
</dbReference>
<evidence type="ECO:0000256" key="1">
    <source>
        <dbReference type="ARBA" id="ARBA00004141"/>
    </source>
</evidence>
<keyword evidence="2" id="KW-0813">Transport</keyword>
<feature type="compositionally biased region" description="Basic and acidic residues" evidence="6">
    <location>
        <begin position="468"/>
        <end position="494"/>
    </location>
</feature>
<feature type="transmembrane region" description="Helical" evidence="7">
    <location>
        <begin position="272"/>
        <end position="294"/>
    </location>
</feature>
<dbReference type="InterPro" id="IPR011701">
    <property type="entry name" value="MFS"/>
</dbReference>
<sequence>MPLSKVSMIFACGTALFSDGYANGVIGLVNTILKRLYPTELANSNYSQTLSSLAFAGTVVGMIVFGWISDKIGRKTGMMSATGIVALFSLLSAASYGANGDVYGLFAALSAWRFLLGIGVGAEYPCGSVAAAEQSEDVGVSKAAQHRWFALATNSMIDFGFVIAAFVPLVLLWIFGEGHLEPVWRLSLGLGVVPAVAVFLWRLRMENPESYKRHSMKHARIPYLLILKRYWRELAAISAAWFLYDIIAYPFGLFSSTVVDNIIGDTSSLVVIFGWAVVINLFYMPGTLIGAFVVDIMGPKMTMIVGLCAQAIIGFFLSGFYSQLTEQGRIAGFAVLYGIFLSFGELGPGNCLGLLASKSFPSGVRGQCYGVAAAIGKIGAFVGTWIFKPIITAFGGPSSVRGNTGPFWIGSGFALLSALIVLVGVRPLTHDGMMEEDEKFRTYLEQHGYDTSQMGLKTVSDPETGSIHSEKEIKETRPVVEDEKVAAHEKVEEL</sequence>
<feature type="transmembrane region" description="Helical" evidence="7">
    <location>
        <begin position="407"/>
        <end position="425"/>
    </location>
</feature>
<comment type="subcellular location">
    <subcellularLocation>
        <location evidence="1">Membrane</location>
        <topology evidence="1">Multi-pass membrane protein</topology>
    </subcellularLocation>
</comment>
<dbReference type="HOGENOM" id="CLU_001265_46_12_1"/>
<keyword evidence="5 7" id="KW-0472">Membrane</keyword>
<evidence type="ECO:0000256" key="7">
    <source>
        <dbReference type="SAM" id="Phobius"/>
    </source>
</evidence>
<dbReference type="Pfam" id="PF07690">
    <property type="entry name" value="MFS_1"/>
    <property type="match status" value="1"/>
</dbReference>
<dbReference type="InterPro" id="IPR036259">
    <property type="entry name" value="MFS_trans_sf"/>
</dbReference>
<gene>
    <name evidence="9" type="ORF">M408DRAFT_20266</name>
</gene>
<feature type="domain" description="Major facilitator superfamily (MFS) profile" evidence="8">
    <location>
        <begin position="8"/>
        <end position="429"/>
    </location>
</feature>
<dbReference type="PROSITE" id="PS50850">
    <property type="entry name" value="MFS"/>
    <property type="match status" value="1"/>
</dbReference>
<dbReference type="GO" id="GO:0046943">
    <property type="term" value="F:carboxylic acid transmembrane transporter activity"/>
    <property type="evidence" value="ECO:0007669"/>
    <property type="project" value="TreeGrafter"/>
</dbReference>
<dbReference type="PANTHER" id="PTHR23508:SF10">
    <property type="entry name" value="CARBOXYLIC ACID TRANSPORTER PROTEIN HOMOLOG"/>
    <property type="match status" value="1"/>
</dbReference>
<feature type="region of interest" description="Disordered" evidence="6">
    <location>
        <begin position="454"/>
        <end position="494"/>
    </location>
</feature>
<dbReference type="STRING" id="933852.A0A0C3B7Z0"/>
<evidence type="ECO:0000256" key="6">
    <source>
        <dbReference type="SAM" id="MobiDB-lite"/>
    </source>
</evidence>
<feature type="compositionally biased region" description="Polar residues" evidence="6">
    <location>
        <begin position="454"/>
        <end position="467"/>
    </location>
</feature>
<organism evidence="9 10">
    <name type="scientific">Serendipita vermifera MAFF 305830</name>
    <dbReference type="NCBI Taxonomy" id="933852"/>
    <lineage>
        <taxon>Eukaryota</taxon>
        <taxon>Fungi</taxon>
        <taxon>Dikarya</taxon>
        <taxon>Basidiomycota</taxon>
        <taxon>Agaricomycotina</taxon>
        <taxon>Agaricomycetes</taxon>
        <taxon>Sebacinales</taxon>
        <taxon>Serendipitaceae</taxon>
        <taxon>Serendipita</taxon>
    </lineage>
</organism>
<evidence type="ECO:0000256" key="5">
    <source>
        <dbReference type="ARBA" id="ARBA00023136"/>
    </source>
</evidence>
<reference evidence="9 10" key="1">
    <citation type="submission" date="2014-04" db="EMBL/GenBank/DDBJ databases">
        <authorList>
            <consortium name="DOE Joint Genome Institute"/>
            <person name="Kuo A."/>
            <person name="Zuccaro A."/>
            <person name="Kohler A."/>
            <person name="Nagy L.G."/>
            <person name="Floudas D."/>
            <person name="Copeland A."/>
            <person name="Barry K.W."/>
            <person name="Cichocki N."/>
            <person name="Veneault-Fourrey C."/>
            <person name="LaButti K."/>
            <person name="Lindquist E.A."/>
            <person name="Lipzen A."/>
            <person name="Lundell T."/>
            <person name="Morin E."/>
            <person name="Murat C."/>
            <person name="Sun H."/>
            <person name="Tunlid A."/>
            <person name="Henrissat B."/>
            <person name="Grigoriev I.V."/>
            <person name="Hibbett D.S."/>
            <person name="Martin F."/>
            <person name="Nordberg H.P."/>
            <person name="Cantor M.N."/>
            <person name="Hua S.X."/>
        </authorList>
    </citation>
    <scope>NUCLEOTIDE SEQUENCE [LARGE SCALE GENOMIC DNA]</scope>
    <source>
        <strain evidence="9 10">MAFF 305830</strain>
    </source>
</reference>
<evidence type="ECO:0000313" key="10">
    <source>
        <dbReference type="Proteomes" id="UP000054097"/>
    </source>
</evidence>
<evidence type="ECO:0000256" key="3">
    <source>
        <dbReference type="ARBA" id="ARBA00022692"/>
    </source>
</evidence>
<dbReference type="FunFam" id="1.20.1250.20:FF:000140">
    <property type="entry name" value="Putative MFS phospholipid transporter"/>
    <property type="match status" value="1"/>
</dbReference>
<feature type="transmembrane region" description="Helical" evidence="7">
    <location>
        <begin position="368"/>
        <end position="387"/>
    </location>
</feature>
<feature type="transmembrane region" description="Helical" evidence="7">
    <location>
        <begin position="182"/>
        <end position="203"/>
    </location>
</feature>
<feature type="transmembrane region" description="Helical" evidence="7">
    <location>
        <begin position="102"/>
        <end position="122"/>
    </location>
</feature>
<dbReference type="PANTHER" id="PTHR23508">
    <property type="entry name" value="CARBOXYLIC ACID TRANSPORTER PROTEIN HOMOLOG"/>
    <property type="match status" value="1"/>
</dbReference>
<dbReference type="Proteomes" id="UP000054097">
    <property type="component" value="Unassembled WGS sequence"/>
</dbReference>
<evidence type="ECO:0000256" key="4">
    <source>
        <dbReference type="ARBA" id="ARBA00022989"/>
    </source>
</evidence>
<evidence type="ECO:0000256" key="2">
    <source>
        <dbReference type="ARBA" id="ARBA00022448"/>
    </source>
</evidence>
<evidence type="ECO:0000259" key="8">
    <source>
        <dbReference type="PROSITE" id="PS50850"/>
    </source>
</evidence>
<feature type="transmembrane region" description="Helical" evidence="7">
    <location>
        <begin position="77"/>
        <end position="96"/>
    </location>
</feature>
<dbReference type="Gene3D" id="1.20.1250.20">
    <property type="entry name" value="MFS general substrate transporter like domains"/>
    <property type="match status" value="1"/>
</dbReference>